<organism evidence="2 3">
    <name type="scientific">Pseudomonas lundensis</name>
    <dbReference type="NCBI Taxonomy" id="86185"/>
    <lineage>
        <taxon>Bacteria</taxon>
        <taxon>Pseudomonadati</taxon>
        <taxon>Pseudomonadota</taxon>
        <taxon>Gammaproteobacteria</taxon>
        <taxon>Pseudomonadales</taxon>
        <taxon>Pseudomonadaceae</taxon>
        <taxon>Pseudomonas</taxon>
    </lineage>
</organism>
<dbReference type="Pfam" id="PF05593">
    <property type="entry name" value="RHS_repeat"/>
    <property type="match status" value="1"/>
</dbReference>
<dbReference type="Gene3D" id="2.180.10.10">
    <property type="entry name" value="RHS repeat-associated core"/>
    <property type="match status" value="1"/>
</dbReference>
<name>A0ABX4GM18_9PSED</name>
<dbReference type="Proteomes" id="UP000216897">
    <property type="component" value="Unassembled WGS sequence"/>
</dbReference>
<feature type="transmembrane region" description="Helical" evidence="1">
    <location>
        <begin position="1449"/>
        <end position="1470"/>
    </location>
</feature>
<keyword evidence="1" id="KW-0812">Transmembrane</keyword>
<dbReference type="PANTHER" id="PTHR32305">
    <property type="match status" value="1"/>
</dbReference>
<keyword evidence="3" id="KW-1185">Reference proteome</keyword>
<feature type="transmembrane region" description="Helical" evidence="1">
    <location>
        <begin position="1422"/>
        <end position="1442"/>
    </location>
</feature>
<keyword evidence="1" id="KW-1133">Transmembrane helix</keyword>
<proteinExistence type="predicted"/>
<protein>
    <recommendedName>
        <fullName evidence="4">Sugar-binding protein</fullName>
    </recommendedName>
</protein>
<reference evidence="2 3" key="1">
    <citation type="submission" date="2017-08" db="EMBL/GenBank/DDBJ databases">
        <title>Genomic and metabolic characterisation of spoilage-associated Pseudomonas species.</title>
        <authorList>
            <person name="Stanborough T."/>
            <person name="Fegan N."/>
            <person name="Powell S.M."/>
            <person name="Singh T."/>
            <person name="Tamplin M.L."/>
            <person name="Chandry P.S."/>
        </authorList>
    </citation>
    <scope>NUCLEOTIDE SEQUENCE [LARGE SCALE GENOMIC DNA]</scope>
    <source>
        <strain evidence="2 3">L1814</strain>
    </source>
</reference>
<keyword evidence="1" id="KW-0472">Membrane</keyword>
<gene>
    <name evidence="2" type="ORF">CJF38_11710</name>
</gene>
<dbReference type="InterPro" id="IPR050708">
    <property type="entry name" value="T6SS_VgrG/RHS"/>
</dbReference>
<evidence type="ECO:0000256" key="1">
    <source>
        <dbReference type="SAM" id="Phobius"/>
    </source>
</evidence>
<dbReference type="EMBL" id="NQKG01000009">
    <property type="protein sequence ID" value="OZY55106.1"/>
    <property type="molecule type" value="Genomic_DNA"/>
</dbReference>
<evidence type="ECO:0000313" key="2">
    <source>
        <dbReference type="EMBL" id="OZY55106.1"/>
    </source>
</evidence>
<dbReference type="NCBIfam" id="TIGR01643">
    <property type="entry name" value="YD_repeat_2x"/>
    <property type="match status" value="1"/>
</dbReference>
<evidence type="ECO:0008006" key="4">
    <source>
        <dbReference type="Google" id="ProtNLM"/>
    </source>
</evidence>
<dbReference type="NCBIfam" id="TIGR03696">
    <property type="entry name" value="Rhs_assc_core"/>
    <property type="match status" value="1"/>
</dbReference>
<dbReference type="PANTHER" id="PTHR32305:SF15">
    <property type="entry name" value="PROTEIN RHSA-RELATED"/>
    <property type="match status" value="1"/>
</dbReference>
<dbReference type="InterPro" id="IPR022385">
    <property type="entry name" value="Rhs_assc_core"/>
</dbReference>
<accession>A0ABX4GM18</accession>
<dbReference type="InterPro" id="IPR006530">
    <property type="entry name" value="YD"/>
</dbReference>
<feature type="transmembrane region" description="Helical" evidence="1">
    <location>
        <begin position="1476"/>
        <end position="1496"/>
    </location>
</feature>
<evidence type="ECO:0000313" key="3">
    <source>
        <dbReference type="Proteomes" id="UP000216897"/>
    </source>
</evidence>
<comment type="caution">
    <text evidence="2">The sequence shown here is derived from an EMBL/GenBank/DDBJ whole genome shotgun (WGS) entry which is preliminary data.</text>
</comment>
<dbReference type="InterPro" id="IPR031325">
    <property type="entry name" value="RHS_repeat"/>
</dbReference>
<dbReference type="RefSeq" id="WP_094987916.1">
    <property type="nucleotide sequence ID" value="NZ_JAAQXW010000027.1"/>
</dbReference>
<sequence length="1670" mass="186118">MVASTAVHSNAFNFLGALQNGVDPRTGQYTITVTLPELKTYYLNGPSLPLTLSFNPISRVDRGFGYGWNLNLTHYDTSTQIISLHTGETYKVEGWDPETARAIIPEQRLDTFHLYDEGNNTYRLMHVSGEMEILVNQGTSAVPEEFYSAQGQKIILAYTDFNGYPLLNSITDANDLLVLSVTRESGSSFIDIELYPFSAEGGTPVAHYSLELTGDEGWVTQIHLPSDDNAKWEFTYKNVFGCLCIESFTSPAGSQEHLTYDNQGHAHPAPGSQPIPRVFKHVVFPFFDQPPIEHHYTYSSENFLGYGAGSFEWNDDGYDNLYKVLNDYTYHSTQTLIVNESPVLTQERTFNRYHLLIQEVTTQNGHVHRVISEYAINHNQPFHQQVAYCQLPIKKKQTWYLTGDINQLRSCTTSSTYNNRGLITSHTKETGEVEHYTYYSPDGEDSEGYFCPPDPEGFVRYLRDKTVTPTVGQLGSTAPKLLTCFSYTSLSSLAYEQMGDSILVREENLFELKDNTQFALQKTLTTYIDTPSAPLLHGRLNNKTVIVDTTALTTEYNYELDDDPTLLVVTQIDRTNVLDQQPLSKTSVTKLSIFDAEPRQRIENSIVQTYRYDSLGRLTQETIAPGTEVEASKFYTYTLSVEGSQSKQVTLNVDGVETHTYFDGLNRAVREARLDPTAGVFAGEEVRTYSAHYDAQGNLIKESSYDWLENIEHVFSRTYDYDNWGQQYSVTAPDGTRAVTCYDPIGIDVGTPAVKHPTETHYIQCAAEPTLISGLTVTVLNAFEKPIRIESLAANGKLLAIKTFAYDGFGRCIESKDESDRITRYRYDSRSRLLSTTLPDLTVVTNTYAPHPQQSLHTSISVSTNNHLVPTQLLAEQQFDGFGRLFSKTVGTLTEHYDYVEGQDQLSGLKKPSGNYIKYDYDLRLITLPKTIMLENETAPLCMFEYNKLNATMTKASNADGATYYEYDSRKNLIRETHSDSSGHELISQYGYSVNGLPLIKTDSTGMEKRYSYDQFSRLESVKQSQNEDNKSLSITFTYNRLGQLWRTTTVDEAAKTTLLVEIEYDDQGREVFRTQTLNAQAPHTYSQRWLPNNLLNTRERTVAGISQLLEQFEYDAKGRLRKHTFKGPALPKDRYGHEITRQVFRFDALDNIQRCWTTFADGQSDLALFTYSTDDACRLLSVTHDHASYPTYQAFTYDADGNMQNDEQNQHLFYDTLGRLVRVEAADSGQIVGRYRYDAHNHLIATQVKDQSETLRFYEGNRLSLAVHEGINTHLLTVNDQPIGQQQNGDEAKTLILLTDASHSVVGECFKNELLTATYTAYGERTSDQALQSMMAFNGEVLDEASGWYLLGKGYRAYNPHLMRFHSPDSMSPFGAGGLNHYVYCLGNPIALHDPTGHAGSGRNIRPKTQRPSRGGGVMEWIGVIIGVQLLMMAIVATVFFPPAAVAASAIATMFSTGVVSAATAVGASAGVSSYIGMAAYAAAYGVSYLAFSIFPVTNILDKSLFTVDVALTGAEATSIITKDHKSLGIIELAGWAPLPASLIGGIFMGGAKGIKAASKRSIALPDDPHVSAYDHFPRGSDNFNNIDSSLFDQSAPAPAPETASSYSSGEEVLFQKVDSITVTNTSRRDSVTTTGSPRKIHPTIKTNYAFLTTGLSATSQYKTSTTRL</sequence>